<reference evidence="1 2" key="1">
    <citation type="submission" date="2016-06" db="EMBL/GenBank/DDBJ databases">
        <title>The Draft Genome Sequence and Annotation of the Desert Woodrat Neotoma lepida.</title>
        <authorList>
            <person name="Campbell M."/>
            <person name="Oakeson K.F."/>
            <person name="Yandell M."/>
            <person name="Halpert J.R."/>
            <person name="Dearing D."/>
        </authorList>
    </citation>
    <scope>NUCLEOTIDE SEQUENCE [LARGE SCALE GENOMIC DNA]</scope>
    <source>
        <strain evidence="1">417</strain>
        <tissue evidence="1">Liver</tissue>
    </source>
</reference>
<name>A0A1A6HN08_NEOLE</name>
<protein>
    <submittedName>
        <fullName evidence="1">Uncharacterized protein</fullName>
    </submittedName>
</protein>
<sequence length="64" mass="7653">MPWNARVDSDHVVRSRPGWENADLALTSHVGIAQMEWWMQEPRAKWQNSHSIKVILRELRRLMM</sequence>
<dbReference type="EMBL" id="LZPO01027367">
    <property type="protein sequence ID" value="OBS79112.1"/>
    <property type="molecule type" value="Genomic_DNA"/>
</dbReference>
<dbReference type="AlphaFoldDB" id="A0A1A6HN08"/>
<evidence type="ECO:0000313" key="1">
    <source>
        <dbReference type="EMBL" id="OBS79112.1"/>
    </source>
</evidence>
<comment type="caution">
    <text evidence="1">The sequence shown here is derived from an EMBL/GenBank/DDBJ whole genome shotgun (WGS) entry which is preliminary data.</text>
</comment>
<organism evidence="1 2">
    <name type="scientific">Neotoma lepida</name>
    <name type="common">Desert woodrat</name>
    <dbReference type="NCBI Taxonomy" id="56216"/>
    <lineage>
        <taxon>Eukaryota</taxon>
        <taxon>Metazoa</taxon>
        <taxon>Chordata</taxon>
        <taxon>Craniata</taxon>
        <taxon>Vertebrata</taxon>
        <taxon>Euteleostomi</taxon>
        <taxon>Mammalia</taxon>
        <taxon>Eutheria</taxon>
        <taxon>Euarchontoglires</taxon>
        <taxon>Glires</taxon>
        <taxon>Rodentia</taxon>
        <taxon>Myomorpha</taxon>
        <taxon>Muroidea</taxon>
        <taxon>Cricetidae</taxon>
        <taxon>Neotominae</taxon>
        <taxon>Neotoma</taxon>
    </lineage>
</organism>
<dbReference type="Proteomes" id="UP000092124">
    <property type="component" value="Unassembled WGS sequence"/>
</dbReference>
<evidence type="ECO:0000313" key="2">
    <source>
        <dbReference type="Proteomes" id="UP000092124"/>
    </source>
</evidence>
<gene>
    <name evidence="1" type="ORF">A6R68_18520</name>
</gene>
<keyword evidence="2" id="KW-1185">Reference proteome</keyword>
<proteinExistence type="predicted"/>
<accession>A0A1A6HN08</accession>